<comment type="caution">
    <text evidence="2">The sequence shown here is derived from an EMBL/GenBank/DDBJ whole genome shotgun (WGS) entry which is preliminary data.</text>
</comment>
<evidence type="ECO:0000259" key="1">
    <source>
        <dbReference type="SMART" id="SM00479"/>
    </source>
</evidence>
<organism evidence="2 3">
    <name type="scientific">Flavobacterium zubiriense</name>
    <dbReference type="NCBI Taxonomy" id="3138075"/>
    <lineage>
        <taxon>Bacteria</taxon>
        <taxon>Pseudomonadati</taxon>
        <taxon>Bacteroidota</taxon>
        <taxon>Flavobacteriia</taxon>
        <taxon>Flavobacteriales</taxon>
        <taxon>Flavobacteriaceae</taxon>
        <taxon>Flavobacterium</taxon>
    </lineage>
</organism>
<name>A0ABV4TDH0_9FLAO</name>
<dbReference type="RefSeq" id="WP_373407089.1">
    <property type="nucleotide sequence ID" value="NZ_JBCFQL010000012.1"/>
</dbReference>
<keyword evidence="2" id="KW-0269">Exonuclease</keyword>
<dbReference type="EMBL" id="JBCFQL010000012">
    <property type="protein sequence ID" value="MFA9192132.1"/>
    <property type="molecule type" value="Genomic_DNA"/>
</dbReference>
<dbReference type="Proteomes" id="UP001574169">
    <property type="component" value="Unassembled WGS sequence"/>
</dbReference>
<evidence type="ECO:0000313" key="3">
    <source>
        <dbReference type="Proteomes" id="UP001574169"/>
    </source>
</evidence>
<keyword evidence="2" id="KW-0378">Hydrolase</keyword>
<reference evidence="2 3" key="1">
    <citation type="submission" date="2024-04" db="EMBL/GenBank/DDBJ databases">
        <title>New Clade of Flavobacterium.</title>
        <authorList>
            <person name="Matos L."/>
            <person name="Proenca D.N."/>
            <person name="Fransisco R.M."/>
            <person name="Chung A.P."/>
            <person name="Maccario L."/>
            <person name="Sorensen S.J."/>
            <person name="Morais P.V."/>
        </authorList>
    </citation>
    <scope>NUCLEOTIDE SEQUENCE [LARGE SCALE GENOMIC DNA]</scope>
    <source>
        <strain evidence="2 3">FZUC8N2.13</strain>
    </source>
</reference>
<accession>A0ABV4TDH0</accession>
<keyword evidence="2" id="KW-0540">Nuclease</keyword>
<protein>
    <submittedName>
        <fullName evidence="2">3'-5' exonuclease</fullName>
        <ecNumber evidence="2">3.1.-.-</ecNumber>
    </submittedName>
</protein>
<keyword evidence="3" id="KW-1185">Reference proteome</keyword>
<dbReference type="SUPFAM" id="SSF53098">
    <property type="entry name" value="Ribonuclease H-like"/>
    <property type="match status" value="1"/>
</dbReference>
<dbReference type="CDD" id="cd06130">
    <property type="entry name" value="DNA_pol_III_epsilon_like"/>
    <property type="match status" value="1"/>
</dbReference>
<dbReference type="SMART" id="SM00479">
    <property type="entry name" value="EXOIII"/>
    <property type="match status" value="1"/>
</dbReference>
<evidence type="ECO:0000313" key="2">
    <source>
        <dbReference type="EMBL" id="MFA9192132.1"/>
    </source>
</evidence>
<dbReference type="GO" id="GO:0004527">
    <property type="term" value="F:exonuclease activity"/>
    <property type="evidence" value="ECO:0007669"/>
    <property type="project" value="UniProtKB-KW"/>
</dbReference>
<dbReference type="EC" id="3.1.-.-" evidence="2"/>
<feature type="domain" description="Exonuclease" evidence="1">
    <location>
        <begin position="3"/>
        <end position="157"/>
    </location>
</feature>
<proteinExistence type="predicted"/>
<dbReference type="InterPro" id="IPR013520">
    <property type="entry name" value="Ribonucl_H"/>
</dbReference>
<dbReference type="PANTHER" id="PTHR30231:SF42">
    <property type="entry name" value="EXONUCLEASE"/>
    <property type="match status" value="1"/>
</dbReference>
<dbReference type="InterPro" id="IPR012337">
    <property type="entry name" value="RNaseH-like_sf"/>
</dbReference>
<gene>
    <name evidence="2" type="ORF">AAGV28_12205</name>
</gene>
<dbReference type="PANTHER" id="PTHR30231">
    <property type="entry name" value="DNA POLYMERASE III SUBUNIT EPSILON"/>
    <property type="match status" value="1"/>
</dbReference>
<dbReference type="Pfam" id="PF00929">
    <property type="entry name" value="RNase_T"/>
    <property type="match status" value="1"/>
</dbReference>
<dbReference type="Gene3D" id="3.30.420.10">
    <property type="entry name" value="Ribonuclease H-like superfamily/Ribonuclease H"/>
    <property type="match status" value="1"/>
</dbReference>
<sequence>MNSFTAIDFETATAYRNSICQVGLVQVANGIITKEINLLVQPPDNYYWNKFTDIHGISAKDTKNAPTFDQIWHQIVPYIENQNVVAHNGFSFDFPVLGKTLEYYGLQFPEYSKFCTYKIYKSNLANLCEKFEIELNHHDALSDAQACGELFKKHLKQ</sequence>
<dbReference type="InterPro" id="IPR036397">
    <property type="entry name" value="RNaseH_sf"/>
</dbReference>